<dbReference type="EMBL" id="JASBRG010000005">
    <property type="protein sequence ID" value="MDI3319631.1"/>
    <property type="molecule type" value="Genomic_DNA"/>
</dbReference>
<dbReference type="Pfam" id="PF21813">
    <property type="entry name" value="DUF6882"/>
    <property type="match status" value="1"/>
</dbReference>
<proteinExistence type="predicted"/>
<evidence type="ECO:0000313" key="2">
    <source>
        <dbReference type="Proteomes" id="UP001226434"/>
    </source>
</evidence>
<name>A0ABT6RAP6_9BACT</name>
<accession>A0ABT6RAP6</accession>
<gene>
    <name evidence="1" type="ORF">QJ048_07600</name>
</gene>
<keyword evidence="2" id="KW-1185">Reference proteome</keyword>
<organism evidence="1 2">
    <name type="scientific">Pinibacter soli</name>
    <dbReference type="NCBI Taxonomy" id="3044211"/>
    <lineage>
        <taxon>Bacteria</taxon>
        <taxon>Pseudomonadati</taxon>
        <taxon>Bacteroidota</taxon>
        <taxon>Chitinophagia</taxon>
        <taxon>Chitinophagales</taxon>
        <taxon>Chitinophagaceae</taxon>
        <taxon>Pinibacter</taxon>
    </lineage>
</organism>
<dbReference type="RefSeq" id="WP_282333748.1">
    <property type="nucleotide sequence ID" value="NZ_JASBRG010000005.1"/>
</dbReference>
<comment type="caution">
    <text evidence="1">The sequence shown here is derived from an EMBL/GenBank/DDBJ whole genome shotgun (WGS) entry which is preliminary data.</text>
</comment>
<protein>
    <submittedName>
        <fullName evidence="1">Uncharacterized protein</fullName>
    </submittedName>
</protein>
<reference evidence="1 2" key="1">
    <citation type="submission" date="2023-05" db="EMBL/GenBank/DDBJ databases">
        <title>Genome sequence of Pinibacter sp. MAH-24.</title>
        <authorList>
            <person name="Huq M.A."/>
        </authorList>
    </citation>
    <scope>NUCLEOTIDE SEQUENCE [LARGE SCALE GENOMIC DNA]</scope>
    <source>
        <strain evidence="1 2">MAH-24</strain>
    </source>
</reference>
<evidence type="ECO:0000313" key="1">
    <source>
        <dbReference type="EMBL" id="MDI3319631.1"/>
    </source>
</evidence>
<dbReference type="InterPro" id="IPR049249">
    <property type="entry name" value="DUF6882"/>
</dbReference>
<sequence>MEPLAYDEYAHNCIHEIHDLQSNFRKDFHIDDWENWFYDQASGLFTFSTGDEEINFRYCDVGSFSTKSNTWKWSWDNDHILAKVKEQTLAVKEFGETMTYEKLTTGCFNSTKEEGWEFTSITAKILEGIGVYRPVSEHLMLFMVILEFVDNDTAQIIKDKYIECGSHEKRRRAFVCRHLDKTTKAGFEEAFETYEGMELSDEDEDEDFQAWCDECEIVRQNAGGWNDESMKFADIKMVCEACYFEMKTINLEHK</sequence>
<dbReference type="Proteomes" id="UP001226434">
    <property type="component" value="Unassembled WGS sequence"/>
</dbReference>